<proteinExistence type="predicted"/>
<dbReference type="AlphaFoldDB" id="A0A7H0YHG5"/>
<evidence type="ECO:0000313" key="2">
    <source>
        <dbReference type="Proteomes" id="UP000516384"/>
    </source>
</evidence>
<keyword evidence="1" id="KW-0614">Plasmid</keyword>
<protein>
    <submittedName>
        <fullName evidence="1">Uncharacterized protein</fullName>
    </submittedName>
</protein>
<dbReference type="Proteomes" id="UP000516384">
    <property type="component" value="Plasmid pPlas2"/>
</dbReference>
<geneLocation type="plasmid" evidence="1 2">
    <name>pPlas2</name>
</geneLocation>
<reference evidence="1 2" key="1">
    <citation type="submission" date="2020-09" db="EMBL/GenBank/DDBJ databases">
        <title>Characterization of Paenibacillus peoriae strain ZF390 with broad-spectrum antimicrobial activity as a potential biocontrol agent.</title>
        <authorList>
            <person name="Li L."/>
            <person name="Zhao Y."/>
            <person name="Li B."/>
            <person name="Xie X."/>
        </authorList>
    </citation>
    <scope>NUCLEOTIDE SEQUENCE [LARGE SCALE GENOMIC DNA]</scope>
    <source>
        <strain evidence="1 2">ZF390</strain>
        <plasmid evidence="1 2">pPlas2</plasmid>
    </source>
</reference>
<dbReference type="RefSeq" id="WP_190299830.1">
    <property type="nucleotide sequence ID" value="NZ_CP061174.1"/>
</dbReference>
<name>A0A7H0YHG5_9BACL</name>
<accession>A0A7H0YHG5</accession>
<evidence type="ECO:0000313" key="1">
    <source>
        <dbReference type="EMBL" id="QNR70523.1"/>
    </source>
</evidence>
<gene>
    <name evidence="1" type="ORF">IAQ67_29185</name>
</gene>
<sequence length="73" mass="8430">MSAHIIPFPLRNKQPKAVDPFEEALAEMEKRLGVSVFDYLGFSGDPEETNRIVERNMIRETLKIRTKLISVKK</sequence>
<dbReference type="EMBL" id="CP061174">
    <property type="protein sequence ID" value="QNR70523.1"/>
    <property type="molecule type" value="Genomic_DNA"/>
</dbReference>
<organism evidence="1 2">
    <name type="scientific">Paenibacillus peoriae</name>
    <dbReference type="NCBI Taxonomy" id="59893"/>
    <lineage>
        <taxon>Bacteria</taxon>
        <taxon>Bacillati</taxon>
        <taxon>Bacillota</taxon>
        <taxon>Bacilli</taxon>
        <taxon>Bacillales</taxon>
        <taxon>Paenibacillaceae</taxon>
        <taxon>Paenibacillus</taxon>
    </lineage>
</organism>